<dbReference type="Proteomes" id="UP000546464">
    <property type="component" value="Unassembled WGS sequence"/>
</dbReference>
<accession>A0A842HKQ5</accession>
<evidence type="ECO:0000313" key="3">
    <source>
        <dbReference type="Proteomes" id="UP000546464"/>
    </source>
</evidence>
<dbReference type="RefSeq" id="WP_185677165.1">
    <property type="nucleotide sequence ID" value="NZ_JACHVB010000063.1"/>
</dbReference>
<dbReference type="Gene3D" id="3.60.15.10">
    <property type="entry name" value="Ribonuclease Z/Hydroxyacylglutathione hydrolase-like"/>
    <property type="match status" value="1"/>
</dbReference>
<keyword evidence="2" id="KW-0378">Hydrolase</keyword>
<organism evidence="2 3">
    <name type="scientific">Ruficoccus amylovorans</name>
    <dbReference type="NCBI Taxonomy" id="1804625"/>
    <lineage>
        <taxon>Bacteria</taxon>
        <taxon>Pseudomonadati</taxon>
        <taxon>Verrucomicrobiota</taxon>
        <taxon>Opitutia</taxon>
        <taxon>Puniceicoccales</taxon>
        <taxon>Cerasicoccaceae</taxon>
        <taxon>Ruficoccus</taxon>
    </lineage>
</organism>
<dbReference type="InterPro" id="IPR001279">
    <property type="entry name" value="Metallo-B-lactamas"/>
</dbReference>
<evidence type="ECO:0000259" key="1">
    <source>
        <dbReference type="SMART" id="SM00849"/>
    </source>
</evidence>
<keyword evidence="3" id="KW-1185">Reference proteome</keyword>
<name>A0A842HKQ5_9BACT</name>
<dbReference type="SMART" id="SM00849">
    <property type="entry name" value="Lactamase_B"/>
    <property type="match status" value="1"/>
</dbReference>
<dbReference type="GO" id="GO:0016787">
    <property type="term" value="F:hydrolase activity"/>
    <property type="evidence" value="ECO:0007669"/>
    <property type="project" value="UniProtKB-KW"/>
</dbReference>
<dbReference type="SUPFAM" id="SSF56281">
    <property type="entry name" value="Metallo-hydrolase/oxidoreductase"/>
    <property type="match status" value="1"/>
</dbReference>
<comment type="caution">
    <text evidence="2">The sequence shown here is derived from an EMBL/GenBank/DDBJ whole genome shotgun (WGS) entry which is preliminary data.</text>
</comment>
<reference evidence="2 3" key="1">
    <citation type="submission" date="2020-07" db="EMBL/GenBank/DDBJ databases">
        <authorList>
            <person name="Feng X."/>
        </authorList>
    </citation>
    <scope>NUCLEOTIDE SEQUENCE [LARGE SCALE GENOMIC DNA]</scope>
    <source>
        <strain evidence="2 3">JCM31066</strain>
    </source>
</reference>
<dbReference type="AlphaFoldDB" id="A0A842HKQ5"/>
<evidence type="ECO:0000313" key="2">
    <source>
        <dbReference type="EMBL" id="MBC2596254.1"/>
    </source>
</evidence>
<proteinExistence type="predicted"/>
<dbReference type="Pfam" id="PF12706">
    <property type="entry name" value="Lactamase_B_2"/>
    <property type="match status" value="1"/>
</dbReference>
<sequence>MCLQFRILGSSSSGNAALLTTAGCKVLIDAGFSARKLDQLLGQCGESLAGIDAIFLTHEHSDHAAGLKGLRRHPHIKVFANHETMQAAQTRLNHRPPWQVFETGRTFAFHDLEVTAFSVPHDAYDPVGYFFESGGDTLFSPRRSVAWATDLGYIPANVSEKIRHADLLVLEANHDTEMLERDERRPWSLKQRILGRHGHLSNDAAFELLCGVESPRWRHVCLAHLSRDCNDVGLVERHFAGLRSRGRSFGLSVIDPVNGIGPAYDLATL</sequence>
<protein>
    <submittedName>
        <fullName evidence="2">MBL fold metallo-hydrolase</fullName>
    </submittedName>
</protein>
<dbReference type="PROSITE" id="PS51257">
    <property type="entry name" value="PROKAR_LIPOPROTEIN"/>
    <property type="match status" value="1"/>
</dbReference>
<gene>
    <name evidence="2" type="ORF">H5P28_18450</name>
</gene>
<feature type="domain" description="Metallo-beta-lactamase" evidence="1">
    <location>
        <begin position="13"/>
        <end position="197"/>
    </location>
</feature>
<dbReference type="EMBL" id="JACHVB010000063">
    <property type="protein sequence ID" value="MBC2596254.1"/>
    <property type="molecule type" value="Genomic_DNA"/>
</dbReference>
<dbReference type="InterPro" id="IPR052533">
    <property type="entry name" value="WalJ/YycJ-like"/>
</dbReference>
<dbReference type="PANTHER" id="PTHR47619">
    <property type="entry name" value="METALLO-HYDROLASE YYCJ-RELATED"/>
    <property type="match status" value="1"/>
</dbReference>
<dbReference type="InterPro" id="IPR036866">
    <property type="entry name" value="RibonucZ/Hydroxyglut_hydro"/>
</dbReference>
<dbReference type="PANTHER" id="PTHR47619:SF1">
    <property type="entry name" value="EXODEOXYRIBONUCLEASE WALJ"/>
    <property type="match status" value="1"/>
</dbReference>